<dbReference type="FunFam" id="3.30.300.20:FF:000005">
    <property type="entry name" value="Transcription termination/antitermination protein NusA"/>
    <property type="match status" value="1"/>
</dbReference>
<dbReference type="PANTHER" id="PTHR22648">
    <property type="entry name" value="TRANSCRIPTION TERMINATION FACTOR NUSA"/>
    <property type="match status" value="1"/>
</dbReference>
<protein>
    <recommendedName>
        <fullName evidence="7">Transcription termination/antitermination protein NusA</fullName>
    </recommendedName>
</protein>
<dbReference type="InterPro" id="IPR012340">
    <property type="entry name" value="NA-bd_OB-fold"/>
</dbReference>
<dbReference type="InterPro" id="IPR030842">
    <property type="entry name" value="TF_NusA_bacterial"/>
</dbReference>
<evidence type="ECO:0000256" key="7">
    <source>
        <dbReference type="HAMAP-Rule" id="MF_00945"/>
    </source>
</evidence>
<dbReference type="Proteomes" id="UP000005262">
    <property type="component" value="Chromosome"/>
</dbReference>
<evidence type="ECO:0000256" key="3">
    <source>
        <dbReference type="ARBA" id="ARBA00022814"/>
    </source>
</evidence>
<dbReference type="FunFam" id="3.30.1480.10:FF:000002">
    <property type="entry name" value="Transcription termination/antitermination protein NusA"/>
    <property type="match status" value="1"/>
</dbReference>
<dbReference type="Pfam" id="PF08529">
    <property type="entry name" value="NusA_N"/>
    <property type="match status" value="1"/>
</dbReference>
<dbReference type="GO" id="GO:0005829">
    <property type="term" value="C:cytosol"/>
    <property type="evidence" value="ECO:0007669"/>
    <property type="project" value="TreeGrafter"/>
</dbReference>
<dbReference type="STRING" id="768704.Desmer_3671"/>
<gene>
    <name evidence="7" type="primary">nusA</name>
    <name evidence="9" type="ordered locus">Desmer_3671</name>
</gene>
<dbReference type="OrthoDB" id="9807233at2"/>
<reference evidence="10" key="2">
    <citation type="submission" date="2012-08" db="EMBL/GenBank/DDBJ databases">
        <title>Finished genome of Desulfosporosinus meridiei DSM 13257.</title>
        <authorList>
            <person name="Huntemann M."/>
            <person name="Wei C.-L."/>
            <person name="Han J."/>
            <person name="Detter J.C."/>
            <person name="Han C."/>
            <person name="Davenport K."/>
            <person name="Daligault H."/>
            <person name="Erkkila T."/>
            <person name="Gu W."/>
            <person name="Munk A.C.C."/>
            <person name="Teshima H."/>
            <person name="Xu Y."/>
            <person name="Chain P."/>
            <person name="Tapia R."/>
            <person name="Chen A."/>
            <person name="Krypides N."/>
            <person name="Mavromatis K."/>
            <person name="Markowitz V."/>
            <person name="Szeto E."/>
            <person name="Ivanova N."/>
            <person name="Mikhailova N."/>
            <person name="Ovchinnikova G."/>
            <person name="Pagani I."/>
            <person name="Pati A."/>
            <person name="Goodwin L."/>
            <person name="Peters L."/>
            <person name="Pitluck S."/>
            <person name="Woyke T."/>
            <person name="Pester M."/>
            <person name="Spring S."/>
            <person name="Ollivier B."/>
            <person name="Rattei T."/>
            <person name="Klenk H.-P."/>
            <person name="Wagner M."/>
            <person name="Loy A."/>
        </authorList>
    </citation>
    <scope>NUCLEOTIDE SEQUENCE [LARGE SCALE GENOMIC DNA]</scope>
    <source>
        <strain evidence="10">ATCC BAA-275 / DSM 13257 / NCIMB 13706 / S10</strain>
    </source>
</reference>
<dbReference type="HAMAP" id="MF_00945_B">
    <property type="entry name" value="NusA_B"/>
    <property type="match status" value="1"/>
</dbReference>
<accession>J7IUG3</accession>
<dbReference type="Pfam" id="PF26594">
    <property type="entry name" value="KH_NusA_2nd"/>
    <property type="match status" value="1"/>
</dbReference>
<dbReference type="PANTHER" id="PTHR22648:SF0">
    <property type="entry name" value="TRANSCRIPTION TERMINATION_ANTITERMINATION PROTEIN NUSA"/>
    <property type="match status" value="1"/>
</dbReference>
<dbReference type="SUPFAM" id="SSF69705">
    <property type="entry name" value="Transcription factor NusA, N-terminal domain"/>
    <property type="match status" value="1"/>
</dbReference>
<dbReference type="CDD" id="cd04455">
    <property type="entry name" value="S1_NusA"/>
    <property type="match status" value="1"/>
</dbReference>
<keyword evidence="3 7" id="KW-0889">Transcription antitermination</keyword>
<keyword evidence="2 7" id="KW-0963">Cytoplasm</keyword>
<organism evidence="9 10">
    <name type="scientific">Desulfosporosinus meridiei (strain ATCC BAA-275 / DSM 13257 / KCTC 12902 / NCIMB 13706 / S10)</name>
    <dbReference type="NCBI Taxonomy" id="768704"/>
    <lineage>
        <taxon>Bacteria</taxon>
        <taxon>Bacillati</taxon>
        <taxon>Bacillota</taxon>
        <taxon>Clostridia</taxon>
        <taxon>Eubacteriales</taxon>
        <taxon>Desulfitobacteriaceae</taxon>
        <taxon>Desulfosporosinus</taxon>
    </lineage>
</organism>
<evidence type="ECO:0000256" key="2">
    <source>
        <dbReference type="ARBA" id="ARBA00022490"/>
    </source>
</evidence>
<sequence>MNMEFIEALHELEKGRGISAEILFEAIEAALISAYKKNFGSLQNVRVLIDRLTGEFKVYARKTVTDIVEDPRTQVGLAEARNLDPNYQLEDIVEYEVTPREFGRIAAQTAKQVVVQRIREAERGMIYDEFVNREGDIVTGVVQRYEQKNVIVDLGKVEAVLPAQEQIPGEEYQSFERIKTYVVEVKKTTKGPQIMLSRTHPGLIKRLFELEVPEIHDGIVEIKGVSREAGARSKIAVHSRDQNVDPVGACVGPKGVRVQTIVTELKGEKIDIVNFSIDPQEFVANALSPAKVLQVYPKLNEKVAVVVVPDYQLSLAIGKEGQNARLAAKLTGWKIDIKSESQAIAHNIIPQGQQEYDTYAEFDEYEEYSEYDEYVDSDNYQEYQEEQEYQEDIINRDPKPKVDEDNYVETYEEELLSNEDDSLVLEDLPEDLDTLLDPDELLEKPKGKG</sequence>
<dbReference type="EMBL" id="CP003629">
    <property type="protein sequence ID" value="AFQ45507.1"/>
    <property type="molecule type" value="Genomic_DNA"/>
</dbReference>
<evidence type="ECO:0000256" key="5">
    <source>
        <dbReference type="ARBA" id="ARBA00023015"/>
    </source>
</evidence>
<dbReference type="FunFam" id="2.40.50.140:FF:000058">
    <property type="entry name" value="Transcription termination/antitermination protein NusA"/>
    <property type="match status" value="1"/>
</dbReference>
<comment type="subcellular location">
    <subcellularLocation>
        <location evidence="7">Cytoplasm</location>
    </subcellularLocation>
</comment>
<dbReference type="InterPro" id="IPR015946">
    <property type="entry name" value="KH_dom-like_a/b"/>
</dbReference>
<dbReference type="Gene3D" id="2.40.50.140">
    <property type="entry name" value="Nucleic acid-binding proteins"/>
    <property type="match status" value="1"/>
</dbReference>
<feature type="domain" description="S1 motif" evidence="8">
    <location>
        <begin position="135"/>
        <end position="199"/>
    </location>
</feature>
<dbReference type="InterPro" id="IPR013735">
    <property type="entry name" value="TF_NusA_N"/>
</dbReference>
<dbReference type="SUPFAM" id="SSF54814">
    <property type="entry name" value="Prokaryotic type KH domain (KH-domain type II)"/>
    <property type="match status" value="2"/>
</dbReference>
<dbReference type="InterPro" id="IPR025249">
    <property type="entry name" value="TF_NusA_KH_1st"/>
</dbReference>
<dbReference type="RefSeq" id="WP_014904416.1">
    <property type="nucleotide sequence ID" value="NC_018515.1"/>
</dbReference>
<dbReference type="PROSITE" id="PS50084">
    <property type="entry name" value="KH_TYPE_1"/>
    <property type="match status" value="1"/>
</dbReference>
<reference evidence="9 10" key="1">
    <citation type="journal article" date="2012" name="J. Bacteriol.">
        <title>Complete genome sequences of Desulfosporosinus orientis DSM765T, Desulfosporosinus youngiae DSM17734T, Desulfosporosinus meridiei DSM13257T, and Desulfosporosinus acidiphilus DSM22704T.</title>
        <authorList>
            <person name="Pester M."/>
            <person name="Brambilla E."/>
            <person name="Alazard D."/>
            <person name="Rattei T."/>
            <person name="Weinmaier T."/>
            <person name="Han J."/>
            <person name="Lucas S."/>
            <person name="Lapidus A."/>
            <person name="Cheng J.F."/>
            <person name="Goodwin L."/>
            <person name="Pitluck S."/>
            <person name="Peters L."/>
            <person name="Ovchinnikova G."/>
            <person name="Teshima H."/>
            <person name="Detter J.C."/>
            <person name="Han C.S."/>
            <person name="Tapia R."/>
            <person name="Land M.L."/>
            <person name="Hauser L."/>
            <person name="Kyrpides N.C."/>
            <person name="Ivanova N.N."/>
            <person name="Pagani I."/>
            <person name="Huntmann M."/>
            <person name="Wei C.L."/>
            <person name="Davenport K.W."/>
            <person name="Daligault H."/>
            <person name="Chain P.S."/>
            <person name="Chen A."/>
            <person name="Mavromatis K."/>
            <person name="Markowitz V."/>
            <person name="Szeto E."/>
            <person name="Mikhailova N."/>
            <person name="Pati A."/>
            <person name="Wagner M."/>
            <person name="Woyke T."/>
            <person name="Ollivier B."/>
            <person name="Klenk H.P."/>
            <person name="Spring S."/>
            <person name="Loy A."/>
        </authorList>
    </citation>
    <scope>NUCLEOTIDE SEQUENCE [LARGE SCALE GENOMIC DNA]</scope>
    <source>
        <strain evidence="10">ATCC BAA-275 / DSM 13257 / NCIMB 13706 / S10</strain>
    </source>
</reference>
<comment type="subunit">
    <text evidence="7">Monomer. Binds directly to the core enzyme of the DNA-dependent RNA polymerase and to nascent RNA.</text>
</comment>
<evidence type="ECO:0000313" key="9">
    <source>
        <dbReference type="EMBL" id="AFQ45507.1"/>
    </source>
</evidence>
<dbReference type="HOGENOM" id="CLU_029242_2_2_9"/>
<dbReference type="CDD" id="cd02134">
    <property type="entry name" value="KH-II_NusA_rpt1"/>
    <property type="match status" value="1"/>
</dbReference>
<dbReference type="GO" id="GO:0003700">
    <property type="term" value="F:DNA-binding transcription factor activity"/>
    <property type="evidence" value="ECO:0007669"/>
    <property type="project" value="InterPro"/>
</dbReference>
<dbReference type="InterPro" id="IPR009019">
    <property type="entry name" value="KH_sf_prok-type"/>
</dbReference>
<dbReference type="eggNOG" id="COG0195">
    <property type="taxonomic scope" value="Bacteria"/>
</dbReference>
<comment type="similarity">
    <text evidence="7">Belongs to the NusA family.</text>
</comment>
<dbReference type="Pfam" id="PF00575">
    <property type="entry name" value="S1"/>
    <property type="match status" value="1"/>
</dbReference>
<evidence type="ECO:0000256" key="1">
    <source>
        <dbReference type="ARBA" id="ARBA00022472"/>
    </source>
</evidence>
<dbReference type="Pfam" id="PF13184">
    <property type="entry name" value="KH_NusA_1st"/>
    <property type="match status" value="1"/>
</dbReference>
<evidence type="ECO:0000256" key="4">
    <source>
        <dbReference type="ARBA" id="ARBA00022884"/>
    </source>
</evidence>
<dbReference type="SUPFAM" id="SSF50249">
    <property type="entry name" value="Nucleic acid-binding proteins"/>
    <property type="match status" value="1"/>
</dbReference>
<name>J7IUG3_DESMD</name>
<dbReference type="InterPro" id="IPR036555">
    <property type="entry name" value="NusA_N_sf"/>
</dbReference>
<dbReference type="InterPro" id="IPR010213">
    <property type="entry name" value="TF_NusA"/>
</dbReference>
<dbReference type="Gene3D" id="3.30.1480.10">
    <property type="entry name" value="NusA, N-terminal domain"/>
    <property type="match status" value="1"/>
</dbReference>
<evidence type="ECO:0000313" key="10">
    <source>
        <dbReference type="Proteomes" id="UP000005262"/>
    </source>
</evidence>
<keyword evidence="1 7" id="KW-0806">Transcription termination</keyword>
<dbReference type="NCBIfam" id="TIGR01953">
    <property type="entry name" value="NusA"/>
    <property type="match status" value="1"/>
</dbReference>
<evidence type="ECO:0000256" key="6">
    <source>
        <dbReference type="ARBA" id="ARBA00023163"/>
    </source>
</evidence>
<proteinExistence type="inferred from homology"/>
<dbReference type="GO" id="GO:0006353">
    <property type="term" value="P:DNA-templated transcription termination"/>
    <property type="evidence" value="ECO:0007669"/>
    <property type="project" value="UniProtKB-UniRule"/>
</dbReference>
<keyword evidence="10" id="KW-1185">Reference proteome</keyword>
<dbReference type="PROSITE" id="PS50126">
    <property type="entry name" value="S1"/>
    <property type="match status" value="1"/>
</dbReference>
<dbReference type="CDD" id="cd22529">
    <property type="entry name" value="KH-II_NusA_rpt2"/>
    <property type="match status" value="1"/>
</dbReference>
<comment type="function">
    <text evidence="7">Participates in both transcription termination and antitermination.</text>
</comment>
<keyword evidence="4 7" id="KW-0694">RNA-binding</keyword>
<evidence type="ECO:0000259" key="8">
    <source>
        <dbReference type="PROSITE" id="PS50126"/>
    </source>
</evidence>
<keyword evidence="6 7" id="KW-0804">Transcription</keyword>
<dbReference type="Gene3D" id="3.30.300.20">
    <property type="match status" value="2"/>
</dbReference>
<dbReference type="InterPro" id="IPR003029">
    <property type="entry name" value="S1_domain"/>
</dbReference>
<dbReference type="InterPro" id="IPR058582">
    <property type="entry name" value="KH_NusA_2nd"/>
</dbReference>
<dbReference type="SMART" id="SM00316">
    <property type="entry name" value="S1"/>
    <property type="match status" value="1"/>
</dbReference>
<dbReference type="GO" id="GO:0003723">
    <property type="term" value="F:RNA binding"/>
    <property type="evidence" value="ECO:0007669"/>
    <property type="project" value="UniProtKB-UniRule"/>
</dbReference>
<keyword evidence="5 7" id="KW-0805">Transcription regulation</keyword>
<dbReference type="FunFam" id="3.30.300.20:FF:000002">
    <property type="entry name" value="Transcription termination/antitermination protein NusA"/>
    <property type="match status" value="1"/>
</dbReference>
<dbReference type="KEGG" id="dmi:Desmer_3671"/>
<dbReference type="GO" id="GO:0031564">
    <property type="term" value="P:transcription antitermination"/>
    <property type="evidence" value="ECO:0007669"/>
    <property type="project" value="UniProtKB-UniRule"/>
</dbReference>
<dbReference type="AlphaFoldDB" id="J7IUG3"/>